<keyword evidence="5" id="KW-0539">Nucleus</keyword>
<evidence type="ECO:0000256" key="4">
    <source>
        <dbReference type="ARBA" id="ARBA00023163"/>
    </source>
</evidence>
<evidence type="ECO:0000256" key="5">
    <source>
        <dbReference type="ARBA" id="ARBA00023242"/>
    </source>
</evidence>
<dbReference type="Pfam" id="PF00010">
    <property type="entry name" value="HLH"/>
    <property type="match status" value="1"/>
</dbReference>
<dbReference type="AlphaFoldDB" id="A0A1S4CQ59"/>
<keyword evidence="4" id="KW-0804">Transcription</keyword>
<evidence type="ECO:0000259" key="6">
    <source>
        <dbReference type="PROSITE" id="PS50888"/>
    </source>
</evidence>
<dbReference type="OrthoDB" id="71302at2759"/>
<dbReference type="OMA" id="MESYHYS"/>
<evidence type="ECO:0000256" key="1">
    <source>
        <dbReference type="ARBA" id="ARBA00004123"/>
    </source>
</evidence>
<dbReference type="GO" id="GO:0003700">
    <property type="term" value="F:DNA-binding transcription factor activity"/>
    <property type="evidence" value="ECO:0007669"/>
    <property type="project" value="InterPro"/>
</dbReference>
<evidence type="ECO:0000313" key="7">
    <source>
        <dbReference type="Proteomes" id="UP000790787"/>
    </source>
</evidence>
<dbReference type="Gene3D" id="4.10.280.10">
    <property type="entry name" value="Helix-loop-helix DNA-binding domain"/>
    <property type="match status" value="1"/>
</dbReference>
<dbReference type="PaxDb" id="4097-A0A1S4CQ59"/>
<reference evidence="8" key="2">
    <citation type="submission" date="2025-08" db="UniProtKB">
        <authorList>
            <consortium name="RefSeq"/>
        </authorList>
    </citation>
    <scope>IDENTIFICATION</scope>
    <source>
        <tissue evidence="8">Leaf</tissue>
    </source>
</reference>
<dbReference type="SMART" id="SM00353">
    <property type="entry name" value="HLH"/>
    <property type="match status" value="1"/>
</dbReference>
<feature type="domain" description="BHLH" evidence="6">
    <location>
        <begin position="65"/>
        <end position="114"/>
    </location>
</feature>
<dbReference type="STRING" id="4097.A0A1S4CQ59"/>
<evidence type="ECO:0000313" key="8">
    <source>
        <dbReference type="RefSeq" id="XP_016503104.1"/>
    </source>
</evidence>
<dbReference type="PROSITE" id="PS50888">
    <property type="entry name" value="BHLH"/>
    <property type="match status" value="1"/>
</dbReference>
<dbReference type="InterPro" id="IPR045847">
    <property type="entry name" value="AIG1-like"/>
</dbReference>
<keyword evidence="7" id="KW-1185">Reference proteome</keyword>
<dbReference type="RefSeq" id="XP_016503104.1">
    <property type="nucleotide sequence ID" value="XM_016647618.1"/>
</dbReference>
<proteinExistence type="predicted"/>
<evidence type="ECO:0000256" key="2">
    <source>
        <dbReference type="ARBA" id="ARBA00023015"/>
    </source>
</evidence>
<dbReference type="PANTHER" id="PTHR45844">
    <property type="entry name" value="TRANSCRIPTION FACTOR BHLH30"/>
    <property type="match status" value="1"/>
</dbReference>
<name>A0A1S4CQ59_TOBAC</name>
<dbReference type="GO" id="GO:0003677">
    <property type="term" value="F:DNA binding"/>
    <property type="evidence" value="ECO:0007669"/>
    <property type="project" value="UniProtKB-KW"/>
</dbReference>
<dbReference type="GO" id="GO:0005634">
    <property type="term" value="C:nucleus"/>
    <property type="evidence" value="ECO:0007669"/>
    <property type="project" value="UniProtKB-SubCell"/>
</dbReference>
<organism evidence="7 8">
    <name type="scientific">Nicotiana tabacum</name>
    <name type="common">Common tobacco</name>
    <dbReference type="NCBI Taxonomy" id="4097"/>
    <lineage>
        <taxon>Eukaryota</taxon>
        <taxon>Viridiplantae</taxon>
        <taxon>Streptophyta</taxon>
        <taxon>Embryophyta</taxon>
        <taxon>Tracheophyta</taxon>
        <taxon>Spermatophyta</taxon>
        <taxon>Magnoliopsida</taxon>
        <taxon>eudicotyledons</taxon>
        <taxon>Gunneridae</taxon>
        <taxon>Pentapetalae</taxon>
        <taxon>asterids</taxon>
        <taxon>lamiids</taxon>
        <taxon>Solanales</taxon>
        <taxon>Solanaceae</taxon>
        <taxon>Nicotianoideae</taxon>
        <taxon>Nicotianeae</taxon>
        <taxon>Nicotiana</taxon>
    </lineage>
</organism>
<dbReference type="PANTHER" id="PTHR45844:SF18">
    <property type="entry name" value="TRANSCRIPTION FACTOR BHLH51"/>
    <property type="match status" value="1"/>
</dbReference>
<accession>A0A1S4CQ59</accession>
<dbReference type="Proteomes" id="UP000790787">
    <property type="component" value="Chromosome 4"/>
</dbReference>
<protein>
    <submittedName>
        <fullName evidence="8">Transcription factor bHLH51-like</fullName>
    </submittedName>
</protein>
<comment type="subcellular location">
    <subcellularLocation>
        <location evidence="1">Nucleus</location>
    </subcellularLocation>
</comment>
<dbReference type="InterPro" id="IPR036638">
    <property type="entry name" value="HLH_DNA-bd_sf"/>
</dbReference>
<dbReference type="InterPro" id="IPR011598">
    <property type="entry name" value="bHLH_dom"/>
</dbReference>
<evidence type="ECO:0000256" key="3">
    <source>
        <dbReference type="ARBA" id="ARBA00023125"/>
    </source>
</evidence>
<dbReference type="CDD" id="cd04873">
    <property type="entry name" value="ACT_UUR-ACR-like"/>
    <property type="match status" value="1"/>
</dbReference>
<dbReference type="GeneID" id="107821197"/>
<dbReference type="GO" id="GO:0046983">
    <property type="term" value="F:protein dimerization activity"/>
    <property type="evidence" value="ECO:0007669"/>
    <property type="project" value="InterPro"/>
</dbReference>
<gene>
    <name evidence="8" type="primary">LOC107821197</name>
</gene>
<keyword evidence="3" id="KW-0238">DNA-binding</keyword>
<sequence>MMDNSSCSEYWPEIETETHFHHFQEVAASPFLLPLVPNSCDDTSFQLYENPCYWSQQFEEDTSASASRSHSEAEKRRRDRINAQLSTLRKLIPMSEKMDKAALLRSVVEHVKDLKERAKEISKVVNTPTDIDEVIIEHLDEDENSSNSIILKVCLSCDDRPELFSELNRALKNLKLTTEEANITSLGVRIKCVFVLKSVNGVCLNSLKQSLRVVLSRIAISLSTSNYRIKSKRQRFFLPANFA</sequence>
<dbReference type="KEGG" id="nta:107821197"/>
<keyword evidence="2" id="KW-0805">Transcription regulation</keyword>
<dbReference type="RefSeq" id="XP_016503104.1">
    <property type="nucleotide sequence ID" value="XM_016647618.2"/>
</dbReference>
<reference evidence="7" key="1">
    <citation type="journal article" date="2014" name="Nat. Commun.">
        <title>The tobacco genome sequence and its comparison with those of tomato and potato.</title>
        <authorList>
            <person name="Sierro N."/>
            <person name="Battey J.N."/>
            <person name="Ouadi S."/>
            <person name="Bakaher N."/>
            <person name="Bovet L."/>
            <person name="Willig A."/>
            <person name="Goepfert S."/>
            <person name="Peitsch M.C."/>
            <person name="Ivanov N.V."/>
        </authorList>
    </citation>
    <scope>NUCLEOTIDE SEQUENCE [LARGE SCALE GENOMIC DNA]</scope>
</reference>
<dbReference type="SUPFAM" id="SSF47459">
    <property type="entry name" value="HLH, helix-loop-helix DNA-binding domain"/>
    <property type="match status" value="1"/>
</dbReference>